<organism evidence="1 2">
    <name type="scientific">Planifilum fulgidum</name>
    <dbReference type="NCBI Taxonomy" id="201973"/>
    <lineage>
        <taxon>Bacteria</taxon>
        <taxon>Bacillati</taxon>
        <taxon>Bacillota</taxon>
        <taxon>Bacilli</taxon>
        <taxon>Bacillales</taxon>
        <taxon>Thermoactinomycetaceae</taxon>
        <taxon>Planifilum</taxon>
    </lineage>
</organism>
<gene>
    <name evidence="1" type="ORF">SAMN04488025_10137</name>
</gene>
<dbReference type="InterPro" id="IPR011742">
    <property type="entry name" value="CRISPR-assoc_prot_TM1812"/>
</dbReference>
<dbReference type="STRING" id="201973.SAMN04488025_10137"/>
<dbReference type="EMBL" id="FOOK01000001">
    <property type="protein sequence ID" value="SFF63065.1"/>
    <property type="molecule type" value="Genomic_DNA"/>
</dbReference>
<evidence type="ECO:0000313" key="2">
    <source>
        <dbReference type="Proteomes" id="UP000198661"/>
    </source>
</evidence>
<dbReference type="RefSeq" id="WP_092035308.1">
    <property type="nucleotide sequence ID" value="NZ_FOOK01000001.1"/>
</dbReference>
<evidence type="ECO:0000313" key="1">
    <source>
        <dbReference type="EMBL" id="SFF63065.1"/>
    </source>
</evidence>
<reference evidence="2" key="1">
    <citation type="submission" date="2016-10" db="EMBL/GenBank/DDBJ databases">
        <authorList>
            <person name="Varghese N."/>
            <person name="Submissions S."/>
        </authorList>
    </citation>
    <scope>NUCLEOTIDE SEQUENCE [LARGE SCALE GENOMIC DNA]</scope>
    <source>
        <strain evidence="2">DSM 44945</strain>
    </source>
</reference>
<dbReference type="SUPFAM" id="SSF160980">
    <property type="entry name" value="SSO1389-like"/>
    <property type="match status" value="1"/>
</dbReference>
<accession>A0A1I2K7F2</accession>
<dbReference type="NCBIfam" id="TIGR02221">
    <property type="entry name" value="cas_TM1812"/>
    <property type="match status" value="1"/>
</dbReference>
<name>A0A1I2K7F2_9BACL</name>
<keyword evidence="2" id="KW-1185">Reference proteome</keyword>
<dbReference type="CDD" id="cd09732">
    <property type="entry name" value="Csx1_III-U"/>
    <property type="match status" value="1"/>
</dbReference>
<dbReference type="OrthoDB" id="9777703at2"/>
<dbReference type="AlphaFoldDB" id="A0A1I2K7F2"/>
<protein>
    <submittedName>
        <fullName evidence="1">CRISPR-associated protein, TM1812 family</fullName>
    </submittedName>
</protein>
<dbReference type="Proteomes" id="UP000198661">
    <property type="component" value="Unassembled WGS sequence"/>
</dbReference>
<proteinExistence type="predicted"/>
<sequence>MHKLLSFLGTRDYTPVYYTLNGKRSSKTSFFQRALLEFMRDDSPDEVIIFLTDQARKQNWKKLKEELEELGVKSKGVQISGIGREEELWKDFGRILECLDNGDEIDFDITYSFRYQPIMAMLVIHFASVVKDVQIRGIYYGNFEEKVGDEAPVLNLRNFVDMQEWITNVYAFVESGRAESLSKWVEEKKGLMSQSSLSPRVEAAEELVKKWNQLAENLQTCRGPKISRSAKEAQIALQQVRKEEPYPTFVPLYALFDDLENQLEKMAIGDDIEANLETVQWCIDHGLIQQAYTLLTEVVITAFCWAEGRNPIKKKKRGEITWHINKAIEVLKGQKSFDCFTPKQQDVIRRMLKHSELLIAYQRIADLRHDINHAGWRENSKEAGIFLKGLKENYLIIVNYIRQLRQEVKQV</sequence>